<dbReference type="GO" id="GO:0052706">
    <property type="term" value="F:L-histidine N(alpha)-methyltransferase activity"/>
    <property type="evidence" value="ECO:0007669"/>
    <property type="project" value="UniProtKB-EC"/>
</dbReference>
<dbReference type="InterPro" id="IPR035094">
    <property type="entry name" value="EgtD"/>
</dbReference>
<comment type="caution">
    <text evidence="4">The sequence shown here is derived from an EMBL/GenBank/DDBJ whole genome shotgun (WGS) entry which is preliminary data.</text>
</comment>
<name>A0ABT3T9A3_9GAMM</name>
<feature type="domain" description="Histidine-specific methyltransferase SAM-dependent" evidence="3">
    <location>
        <begin position="12"/>
        <end position="312"/>
    </location>
</feature>
<keyword evidence="5" id="KW-1185">Reference proteome</keyword>
<dbReference type="RefSeq" id="WP_279250526.1">
    <property type="nucleotide sequence ID" value="NZ_SHNO01000001.1"/>
</dbReference>
<dbReference type="NCBIfam" id="TIGR03438">
    <property type="entry name" value="egtD_ergothio"/>
    <property type="match status" value="1"/>
</dbReference>
<dbReference type="Proteomes" id="UP001143304">
    <property type="component" value="Unassembled WGS sequence"/>
</dbReference>
<dbReference type="Pfam" id="PF10017">
    <property type="entry name" value="Methyltransf_33"/>
    <property type="match status" value="1"/>
</dbReference>
<keyword evidence="1 4" id="KW-0489">Methyltransferase</keyword>
<organism evidence="4 5">
    <name type="scientific">Candidatus Marimicrobium litorale</name>
    <dbReference type="NCBI Taxonomy" id="2518991"/>
    <lineage>
        <taxon>Bacteria</taxon>
        <taxon>Pseudomonadati</taxon>
        <taxon>Pseudomonadota</taxon>
        <taxon>Gammaproteobacteria</taxon>
        <taxon>Cellvibrionales</taxon>
        <taxon>Halieaceae</taxon>
        <taxon>Marimicrobium</taxon>
    </lineage>
</organism>
<accession>A0ABT3T9A3</accession>
<protein>
    <submittedName>
        <fullName evidence="4">L-histidine N(Alpha)-methyltransferase</fullName>
        <ecNumber evidence="4">2.1.1.44</ecNumber>
    </submittedName>
</protein>
<dbReference type="InterPro" id="IPR017804">
    <property type="entry name" value="MeTrfase_EgtD-like"/>
</dbReference>
<evidence type="ECO:0000256" key="1">
    <source>
        <dbReference type="ARBA" id="ARBA00022603"/>
    </source>
</evidence>
<dbReference type="PANTHER" id="PTHR43397:SF1">
    <property type="entry name" value="ERGOTHIONEINE BIOSYNTHESIS PROTEIN 1"/>
    <property type="match status" value="1"/>
</dbReference>
<dbReference type="SUPFAM" id="SSF53335">
    <property type="entry name" value="S-adenosyl-L-methionine-dependent methyltransferases"/>
    <property type="match status" value="1"/>
</dbReference>
<dbReference type="EC" id="2.1.1.44" evidence="4"/>
<evidence type="ECO:0000259" key="3">
    <source>
        <dbReference type="Pfam" id="PF10017"/>
    </source>
</evidence>
<dbReference type="Gene3D" id="3.40.50.150">
    <property type="entry name" value="Vaccinia Virus protein VP39"/>
    <property type="match status" value="1"/>
</dbReference>
<evidence type="ECO:0000313" key="4">
    <source>
        <dbReference type="EMBL" id="MCX2978835.1"/>
    </source>
</evidence>
<dbReference type="EMBL" id="SHNO01000001">
    <property type="protein sequence ID" value="MCX2978835.1"/>
    <property type="molecule type" value="Genomic_DNA"/>
</dbReference>
<dbReference type="InterPro" id="IPR029063">
    <property type="entry name" value="SAM-dependent_MTases_sf"/>
</dbReference>
<dbReference type="InterPro" id="IPR019257">
    <property type="entry name" value="MeTrfase_dom"/>
</dbReference>
<proteinExistence type="predicted"/>
<reference evidence="4" key="1">
    <citation type="submission" date="2019-02" db="EMBL/GenBank/DDBJ databases">
        <authorList>
            <person name="Li S.-H."/>
        </authorList>
    </citation>
    <scope>NUCLEOTIDE SEQUENCE</scope>
    <source>
        <strain evidence="4">IMCC11814</strain>
    </source>
</reference>
<gene>
    <name evidence="4" type="primary">egtD</name>
    <name evidence="4" type="ORF">EYC82_15825</name>
</gene>
<dbReference type="PIRSF" id="PIRSF018005">
    <property type="entry name" value="UCP018005"/>
    <property type="match status" value="1"/>
</dbReference>
<evidence type="ECO:0000313" key="5">
    <source>
        <dbReference type="Proteomes" id="UP001143304"/>
    </source>
</evidence>
<keyword evidence="2 4" id="KW-0808">Transferase</keyword>
<evidence type="ECO:0000256" key="2">
    <source>
        <dbReference type="ARBA" id="ARBA00022679"/>
    </source>
</evidence>
<sequence>MLETANGSQNTFEDDVIDGLSQVQKTIPCRWLYDERGSELFEEITVLPEYYPTRTETGILSQYAVEIADHVGPHATVVEYGAGASVKTRILIDALEEVSTYIPVDISAEFLQTSAASLQKDYPNLDIEPVVADFLSTVDLPEKSAEGARVGFFPGSTIGNLESSEITGFMQRAREDLGAGAQFVLGADLKKDPNILIPAYDDSAGITSEFNLNLLRRINGELDANFDVASFNHEARWNDHDARIEMHLVSERDQSVEISGKTFDFRQGETVHTENSRKFEIDVLKKLIGQCGWQMADSWVDEDSLFSVLLFKAI</sequence>
<dbReference type="InterPro" id="IPR051128">
    <property type="entry name" value="EgtD_Methyltrsf_superfamily"/>
</dbReference>
<dbReference type="GO" id="GO:0032259">
    <property type="term" value="P:methylation"/>
    <property type="evidence" value="ECO:0007669"/>
    <property type="project" value="UniProtKB-KW"/>
</dbReference>
<dbReference type="PANTHER" id="PTHR43397">
    <property type="entry name" value="ERGOTHIONEINE BIOSYNTHESIS PROTEIN 1"/>
    <property type="match status" value="1"/>
</dbReference>